<keyword evidence="7" id="KW-0449">Lipoprotein</keyword>
<dbReference type="Gene3D" id="3.30.300.210">
    <property type="entry name" value="Nutrient germinant receptor protein C, domain 3"/>
    <property type="match status" value="1"/>
</dbReference>
<feature type="domain" description="Spore germination GerAC-like C-terminal" evidence="9">
    <location>
        <begin position="194"/>
        <end position="349"/>
    </location>
</feature>
<comment type="subcellular location">
    <subcellularLocation>
        <location evidence="1">Membrane</location>
        <topology evidence="1">Lipid-anchor</topology>
    </subcellularLocation>
</comment>
<dbReference type="InterPro" id="IPR038501">
    <property type="entry name" value="Spore_GerAC_C_sf"/>
</dbReference>
<evidence type="ECO:0000256" key="2">
    <source>
        <dbReference type="ARBA" id="ARBA00007886"/>
    </source>
</evidence>
<feature type="domain" description="Spore germination protein N-terminal" evidence="10">
    <location>
        <begin position="19"/>
        <end position="183"/>
    </location>
</feature>
<dbReference type="NCBIfam" id="TIGR02887">
    <property type="entry name" value="spore_ger_x_C"/>
    <property type="match status" value="1"/>
</dbReference>
<dbReference type="Pfam" id="PF25198">
    <property type="entry name" value="Spore_GerAC_N"/>
    <property type="match status" value="1"/>
</dbReference>
<evidence type="ECO:0000256" key="8">
    <source>
        <dbReference type="SAM" id="SignalP"/>
    </source>
</evidence>
<comment type="similarity">
    <text evidence="2">Belongs to the GerABKC lipoprotein family.</text>
</comment>
<organism evidence="11 12">
    <name type="scientific">Ectobacillus antri</name>
    <dbReference type="NCBI Taxonomy" id="2486280"/>
    <lineage>
        <taxon>Bacteria</taxon>
        <taxon>Bacillati</taxon>
        <taxon>Bacillota</taxon>
        <taxon>Bacilli</taxon>
        <taxon>Bacillales</taxon>
        <taxon>Bacillaceae</taxon>
        <taxon>Ectobacillus</taxon>
    </lineage>
</organism>
<dbReference type="Proteomes" id="UP001218246">
    <property type="component" value="Unassembled WGS sequence"/>
</dbReference>
<evidence type="ECO:0000256" key="1">
    <source>
        <dbReference type="ARBA" id="ARBA00004635"/>
    </source>
</evidence>
<evidence type="ECO:0000256" key="6">
    <source>
        <dbReference type="ARBA" id="ARBA00023139"/>
    </source>
</evidence>
<keyword evidence="4 8" id="KW-0732">Signal</keyword>
<evidence type="ECO:0000313" key="12">
    <source>
        <dbReference type="Proteomes" id="UP001218246"/>
    </source>
</evidence>
<dbReference type="InterPro" id="IPR057336">
    <property type="entry name" value="GerAC_N"/>
</dbReference>
<evidence type="ECO:0000256" key="5">
    <source>
        <dbReference type="ARBA" id="ARBA00023136"/>
    </source>
</evidence>
<dbReference type="RefSeq" id="WP_124565713.1">
    <property type="nucleotide sequence ID" value="NZ_JARRRY010000007.1"/>
</dbReference>
<evidence type="ECO:0000259" key="10">
    <source>
        <dbReference type="Pfam" id="PF25198"/>
    </source>
</evidence>
<dbReference type="PANTHER" id="PTHR35789">
    <property type="entry name" value="SPORE GERMINATION PROTEIN B3"/>
    <property type="match status" value="1"/>
</dbReference>
<gene>
    <name evidence="11" type="ORF">P6P90_10570</name>
</gene>
<keyword evidence="6" id="KW-0564">Palmitate</keyword>
<dbReference type="InterPro" id="IPR046953">
    <property type="entry name" value="Spore_GerAC-like_C"/>
</dbReference>
<evidence type="ECO:0000313" key="11">
    <source>
        <dbReference type="EMBL" id="MDG5754414.1"/>
    </source>
</evidence>
<dbReference type="Pfam" id="PF05504">
    <property type="entry name" value="Spore_GerAC"/>
    <property type="match status" value="1"/>
</dbReference>
<evidence type="ECO:0000259" key="9">
    <source>
        <dbReference type="Pfam" id="PF05504"/>
    </source>
</evidence>
<protein>
    <submittedName>
        <fullName evidence="11">Ger(X)C family spore germination protein</fullName>
    </submittedName>
</protein>
<feature type="chain" id="PRO_5045448008" evidence="8">
    <location>
        <begin position="20"/>
        <end position="352"/>
    </location>
</feature>
<reference evidence="11 12" key="1">
    <citation type="submission" date="2023-04" db="EMBL/GenBank/DDBJ databases">
        <title>Ectobacillus antri isolated from activated sludge.</title>
        <authorList>
            <person name="Yan P."/>
            <person name="Liu X."/>
        </authorList>
    </citation>
    <scope>NUCLEOTIDE SEQUENCE [LARGE SCALE GENOMIC DNA]</scope>
    <source>
        <strain evidence="11 12">C18H</strain>
    </source>
</reference>
<dbReference type="EMBL" id="JARULN010000008">
    <property type="protein sequence ID" value="MDG5754414.1"/>
    <property type="molecule type" value="Genomic_DNA"/>
</dbReference>
<name>A0ABT6H6R7_9BACI</name>
<evidence type="ECO:0000256" key="3">
    <source>
        <dbReference type="ARBA" id="ARBA00022544"/>
    </source>
</evidence>
<evidence type="ECO:0000256" key="4">
    <source>
        <dbReference type="ARBA" id="ARBA00022729"/>
    </source>
</evidence>
<comment type="caution">
    <text evidence="11">The sequence shown here is derived from an EMBL/GenBank/DDBJ whole genome shotgun (WGS) entry which is preliminary data.</text>
</comment>
<keyword evidence="5" id="KW-0472">Membrane</keyword>
<keyword evidence="12" id="KW-1185">Reference proteome</keyword>
<evidence type="ECO:0000256" key="7">
    <source>
        <dbReference type="ARBA" id="ARBA00023288"/>
    </source>
</evidence>
<dbReference type="PROSITE" id="PS51257">
    <property type="entry name" value="PROKAR_LIPOPROTEIN"/>
    <property type="match status" value="1"/>
</dbReference>
<accession>A0ABT6H6R7</accession>
<sequence length="352" mass="40098">MKRGFICLLCVLLVACSQAKILDDLYLVQIMGFDYLGNRTLKGMFVVSLYRKENRVQTKVFSATGKTGKEAKEKADLKSALPLETGQVRVILFSEAFARHGIQEIVNTLDRIPKVGNLAYPAVTGGDLQKILSKEYDEEEGVVEGLSSLFEQEIKTGTVPRSNLYLLSNSLYDDARDAFLPYIMQGKDSIRIAGIALFYKDRMRDILPAKNMFIFKALIDGFSNGAYSFRFKNQFTVIENINAKTDYKVQNSSVLHINMKVKGKIQEFTEEKNLEVPKLVRQIEKEMEQSAKKEVEQLILRFQEKGVDPLGLGRVYRAKDRNWNEKKWRSDYANLKVKVHVQVKVVQSGVVE</sequence>
<dbReference type="InterPro" id="IPR008844">
    <property type="entry name" value="Spore_GerAC-like"/>
</dbReference>
<feature type="signal peptide" evidence="8">
    <location>
        <begin position="1"/>
        <end position="19"/>
    </location>
</feature>
<keyword evidence="3" id="KW-0309">Germination</keyword>
<proteinExistence type="inferred from homology"/>
<dbReference type="PANTHER" id="PTHR35789:SF1">
    <property type="entry name" value="SPORE GERMINATION PROTEIN B3"/>
    <property type="match status" value="1"/>
</dbReference>